<dbReference type="Gene3D" id="3.90.550.10">
    <property type="entry name" value="Spore Coat Polysaccharide Biosynthesis Protein SpsA, Chain A"/>
    <property type="match status" value="1"/>
</dbReference>
<dbReference type="SUPFAM" id="SSF53448">
    <property type="entry name" value="Nucleotide-diphospho-sugar transferases"/>
    <property type="match status" value="1"/>
</dbReference>
<dbReference type="InterPro" id="IPR021067">
    <property type="entry name" value="Glycosyltransferase"/>
</dbReference>
<name>A0A9N8H4T0_9STRA</name>
<dbReference type="OrthoDB" id="76265at2759"/>
<dbReference type="PANTHER" id="PTHR34496:SF6">
    <property type="entry name" value="GLYCOSYLTRANSFERASE 2-LIKE DOMAIN-CONTAINING PROTEIN"/>
    <property type="match status" value="1"/>
</dbReference>
<dbReference type="Pfam" id="PF11397">
    <property type="entry name" value="GlcNAc"/>
    <property type="match status" value="2"/>
</dbReference>
<dbReference type="Proteomes" id="UP001153069">
    <property type="component" value="Unassembled WGS sequence"/>
</dbReference>
<protein>
    <submittedName>
        <fullName evidence="2">Glycosyltransferase (GlcNAc)</fullName>
    </submittedName>
</protein>
<dbReference type="InterPro" id="IPR029044">
    <property type="entry name" value="Nucleotide-diphossugar_trans"/>
</dbReference>
<feature type="region of interest" description="Disordered" evidence="1">
    <location>
        <begin position="1"/>
        <end position="26"/>
    </location>
</feature>
<evidence type="ECO:0000256" key="1">
    <source>
        <dbReference type="SAM" id="MobiDB-lite"/>
    </source>
</evidence>
<evidence type="ECO:0000313" key="3">
    <source>
        <dbReference type="Proteomes" id="UP001153069"/>
    </source>
</evidence>
<feature type="compositionally biased region" description="Polar residues" evidence="1">
    <location>
        <begin position="1"/>
        <end position="20"/>
    </location>
</feature>
<dbReference type="AlphaFoldDB" id="A0A9N8H4T0"/>
<sequence>MLETTSSGNGNGSRVSTSSTPRRHNSGMLRAHTTAYFAGLDANLQMGLAMVFGLYLIVTVGTFSKLPTPHHTGFMSSQNNLVRRAKVLLNGKYYQPAMTAADLKGLIAQEEAKLTPEQQRDNHYKQVENPQQAILQQQQQQHNVMAKIASTSPPVIVDWNEIAKIQTIFPIKATDSVEQIDHPGYQYANQQLFKGPAPPPQKMTVPKYWNPPQYGGDVRKFLGDYGSRLLTPQEALAIGSKVASNDGPVETIYITIASYRDPECPVTIDSLFTRAKYPERLRVAVIDQRLDDDMRCIVPATPCSDDPHQVLCKYSNQIEALEMDARLGIGPVFARHLGYRHYRGEYFAMQVDAHVRFVQDWDASLVEQWHQAHNEMAVLSTYLSDLNNSIDPVTHAAIRPGRPIMCATDYEGQGKYKHLRHGQQPEGPAMIHGQPTLHPFWAAGFSFARGHFVVQVPYDQYLPMIFQGEEISIGLRGFTFGYDYYTPEKSVCFHMYAMLENKAKRDKVPHFWENTQTYRAAGTKAMQRLNGIIGMGDPADTYDHAEEKLYSLGRVRQKEKFFKTFGIHTDTQTVEHHLCQFVGQPMQRLFLRAMRQDQMGLDYDQINYEWKDPNPTKK</sequence>
<organism evidence="2 3">
    <name type="scientific">Seminavis robusta</name>
    <dbReference type="NCBI Taxonomy" id="568900"/>
    <lineage>
        <taxon>Eukaryota</taxon>
        <taxon>Sar</taxon>
        <taxon>Stramenopiles</taxon>
        <taxon>Ochrophyta</taxon>
        <taxon>Bacillariophyta</taxon>
        <taxon>Bacillariophyceae</taxon>
        <taxon>Bacillariophycidae</taxon>
        <taxon>Naviculales</taxon>
        <taxon>Naviculaceae</taxon>
        <taxon>Seminavis</taxon>
    </lineage>
</organism>
<dbReference type="CDD" id="cd00761">
    <property type="entry name" value="Glyco_tranf_GTA_type"/>
    <property type="match status" value="1"/>
</dbReference>
<proteinExistence type="predicted"/>
<dbReference type="PANTHER" id="PTHR34496">
    <property type="entry name" value="GLCNAC TRANSFERASE-RELATED"/>
    <property type="match status" value="1"/>
</dbReference>
<keyword evidence="3" id="KW-1185">Reference proteome</keyword>
<accession>A0A9N8H4T0</accession>
<comment type="caution">
    <text evidence="2">The sequence shown here is derived from an EMBL/GenBank/DDBJ whole genome shotgun (WGS) entry which is preliminary data.</text>
</comment>
<reference evidence="2" key="1">
    <citation type="submission" date="2020-06" db="EMBL/GenBank/DDBJ databases">
        <authorList>
            <consortium name="Plant Systems Biology data submission"/>
        </authorList>
    </citation>
    <scope>NUCLEOTIDE SEQUENCE</scope>
    <source>
        <strain evidence="2">D6</strain>
    </source>
</reference>
<evidence type="ECO:0000313" key="2">
    <source>
        <dbReference type="EMBL" id="CAB9501938.1"/>
    </source>
</evidence>
<dbReference type="EMBL" id="CAICTM010000121">
    <property type="protein sequence ID" value="CAB9501938.1"/>
    <property type="molecule type" value="Genomic_DNA"/>
</dbReference>
<gene>
    <name evidence="2" type="ORF">SEMRO_122_G059320.1</name>
</gene>